<name>A0ABS5TP12_9ACTN</name>
<gene>
    <name evidence="1" type="ORF">KIH74_22825</name>
</gene>
<keyword evidence="2" id="KW-1185">Reference proteome</keyword>
<proteinExistence type="predicted"/>
<comment type="caution">
    <text evidence="1">The sequence shown here is derived from an EMBL/GenBank/DDBJ whole genome shotgun (WGS) entry which is preliminary data.</text>
</comment>
<organism evidence="1 2">
    <name type="scientific">Kineosporia corallincola</name>
    <dbReference type="NCBI Taxonomy" id="2835133"/>
    <lineage>
        <taxon>Bacteria</taxon>
        <taxon>Bacillati</taxon>
        <taxon>Actinomycetota</taxon>
        <taxon>Actinomycetes</taxon>
        <taxon>Kineosporiales</taxon>
        <taxon>Kineosporiaceae</taxon>
        <taxon>Kineosporia</taxon>
    </lineage>
</organism>
<accession>A0ABS5TP12</accession>
<evidence type="ECO:0000313" key="1">
    <source>
        <dbReference type="EMBL" id="MBT0771793.1"/>
    </source>
</evidence>
<dbReference type="RefSeq" id="WP_214158164.1">
    <property type="nucleotide sequence ID" value="NZ_JAHBAY010000010.1"/>
</dbReference>
<evidence type="ECO:0000313" key="2">
    <source>
        <dbReference type="Proteomes" id="UP001197247"/>
    </source>
</evidence>
<dbReference type="EMBL" id="JAHBAY010000010">
    <property type="protein sequence ID" value="MBT0771793.1"/>
    <property type="molecule type" value="Genomic_DNA"/>
</dbReference>
<sequence>MGYEILAPHAGRRYLSTVRDYQRRVTARVAEDAIDRAADAAMMDAAVAAEVVFVETGVQRPLFVGGRWLVSDGVSWREVPAPGDAPLEIRVGRWVA</sequence>
<reference evidence="1 2" key="1">
    <citation type="submission" date="2021-05" db="EMBL/GenBank/DDBJ databases">
        <title>Kineosporia and Streptomyces sp. nov. two new marine actinobacteria isolated from Coral.</title>
        <authorList>
            <person name="Buangrab K."/>
            <person name="Sutthacheep M."/>
            <person name="Yeemin T."/>
            <person name="Harunari E."/>
            <person name="Igarashi Y."/>
            <person name="Kanchanasin P."/>
            <person name="Tanasupawat S."/>
            <person name="Phongsopitanun W."/>
        </authorList>
    </citation>
    <scope>NUCLEOTIDE SEQUENCE [LARGE SCALE GENOMIC DNA]</scope>
    <source>
        <strain evidence="1 2">J2-2</strain>
    </source>
</reference>
<protein>
    <submittedName>
        <fullName evidence="1">Uncharacterized protein</fullName>
    </submittedName>
</protein>
<dbReference type="Proteomes" id="UP001197247">
    <property type="component" value="Unassembled WGS sequence"/>
</dbReference>